<name>A0AAF0DQU4_9BASI</name>
<evidence type="ECO:0000313" key="8">
    <source>
        <dbReference type="Proteomes" id="UP001216638"/>
    </source>
</evidence>
<dbReference type="InterPro" id="IPR008422">
    <property type="entry name" value="KN_HD"/>
</dbReference>
<dbReference type="GO" id="GO:0006355">
    <property type="term" value="P:regulation of DNA-templated transcription"/>
    <property type="evidence" value="ECO:0007669"/>
    <property type="project" value="InterPro"/>
</dbReference>
<evidence type="ECO:0000256" key="2">
    <source>
        <dbReference type="ARBA" id="ARBA00023125"/>
    </source>
</evidence>
<feature type="domain" description="KN homeodomain" evidence="6">
    <location>
        <begin position="127"/>
        <end position="175"/>
    </location>
</feature>
<evidence type="ECO:0000256" key="5">
    <source>
        <dbReference type="SAM" id="MobiDB-lite"/>
    </source>
</evidence>
<sequence>MRSQEELCMDLLAFENLLLSALASNTHGARLAQMQAAAERIRCEVLESEQQGTLAPTTRHLGARVGQRLERVANLLRAEQRETTLMRTTTRNELHELLQSTLVPHETHDAQHDKGDASLNAGHMRAWFLRNLGHPFPSRSAKKSILAETNAEAKSESECLLYNQAVLWFINTRRRSGWTTFLRSYAKGDKAMLLEIAWALQHEQGGTHETRNWSVGPRTIDGVTRNLMCAHNNTPAYTLRQVFPEASERFLNELRADWEQIVERIKVGAKDRVGEWVDDVIRLSQSISSSRPHNEGQPAEHIWRTCP</sequence>
<dbReference type="Proteomes" id="UP001216638">
    <property type="component" value="Chromosome 1"/>
</dbReference>
<evidence type="ECO:0000256" key="3">
    <source>
        <dbReference type="ARBA" id="ARBA00023155"/>
    </source>
</evidence>
<proteinExistence type="inferred from homology"/>
<organism evidence="7 8">
    <name type="scientific">Malassezia brasiliensis</name>
    <dbReference type="NCBI Taxonomy" id="1821822"/>
    <lineage>
        <taxon>Eukaryota</taxon>
        <taxon>Fungi</taxon>
        <taxon>Dikarya</taxon>
        <taxon>Basidiomycota</taxon>
        <taxon>Ustilaginomycotina</taxon>
        <taxon>Malasseziomycetes</taxon>
        <taxon>Malasseziales</taxon>
        <taxon>Malasseziaceae</taxon>
        <taxon>Malassezia</taxon>
    </lineage>
</organism>
<keyword evidence="2" id="KW-0238">DNA-binding</keyword>
<dbReference type="InterPro" id="IPR009057">
    <property type="entry name" value="Homeodomain-like_sf"/>
</dbReference>
<accession>A0AAF0DQU4</accession>
<evidence type="ECO:0000313" key="7">
    <source>
        <dbReference type="EMBL" id="WFC93981.1"/>
    </source>
</evidence>
<comment type="similarity">
    <text evidence="1">Belongs to the TALE/M-ATYP homeobox family.</text>
</comment>
<keyword evidence="3" id="KW-0371">Homeobox</keyword>
<keyword evidence="8" id="KW-1185">Reference proteome</keyword>
<keyword evidence="4" id="KW-0539">Nucleus</keyword>
<gene>
    <name evidence="7" type="ORF">MBRA1_000608</name>
</gene>
<feature type="region of interest" description="Disordered" evidence="5">
    <location>
        <begin position="288"/>
        <end position="307"/>
    </location>
</feature>
<reference evidence="7" key="1">
    <citation type="submission" date="2023-03" db="EMBL/GenBank/DDBJ databases">
        <title>Mating type loci evolution in Malassezia.</title>
        <authorList>
            <person name="Coelho M.A."/>
        </authorList>
    </citation>
    <scope>NUCLEOTIDE SEQUENCE</scope>
    <source>
        <strain evidence="7">CBS 14135</strain>
    </source>
</reference>
<dbReference type="GO" id="GO:0003677">
    <property type="term" value="F:DNA binding"/>
    <property type="evidence" value="ECO:0007669"/>
    <property type="project" value="UniProtKB-KW"/>
</dbReference>
<evidence type="ECO:0000259" key="6">
    <source>
        <dbReference type="Pfam" id="PF05920"/>
    </source>
</evidence>
<dbReference type="Pfam" id="PF05920">
    <property type="entry name" value="Homeobox_KN"/>
    <property type="match status" value="1"/>
</dbReference>
<evidence type="ECO:0000256" key="1">
    <source>
        <dbReference type="ARBA" id="ARBA00005800"/>
    </source>
</evidence>
<dbReference type="AlphaFoldDB" id="A0AAF0DQU4"/>
<dbReference type="EMBL" id="CP119951">
    <property type="protein sequence ID" value="WFC93981.1"/>
    <property type="molecule type" value="Genomic_DNA"/>
</dbReference>
<dbReference type="Gene3D" id="1.10.10.60">
    <property type="entry name" value="Homeodomain-like"/>
    <property type="match status" value="1"/>
</dbReference>
<dbReference type="SUPFAM" id="SSF46689">
    <property type="entry name" value="Homeodomain-like"/>
    <property type="match status" value="1"/>
</dbReference>
<evidence type="ECO:0000256" key="4">
    <source>
        <dbReference type="ARBA" id="ARBA00023242"/>
    </source>
</evidence>
<protein>
    <recommendedName>
        <fullName evidence="6">KN homeodomain domain-containing protein</fullName>
    </recommendedName>
</protein>